<keyword evidence="2" id="KW-0732">Signal</keyword>
<dbReference type="Proteomes" id="UP001140172">
    <property type="component" value="Unassembled WGS sequence"/>
</dbReference>
<comment type="caution">
    <text evidence="3">The sequence shown here is derived from an EMBL/GenBank/DDBJ whole genome shotgun (WGS) entry which is preliminary data.</text>
</comment>
<evidence type="ECO:0000256" key="2">
    <source>
        <dbReference type="SAM" id="SignalP"/>
    </source>
</evidence>
<accession>A0A9W8HJT2</accession>
<dbReference type="PANTHER" id="PTHR36182">
    <property type="entry name" value="PROTEIN, PUTATIVE (AFU_ORTHOLOGUE AFUA_6G10930)-RELATED"/>
    <property type="match status" value="1"/>
</dbReference>
<feature type="region of interest" description="Disordered" evidence="1">
    <location>
        <begin position="217"/>
        <end position="255"/>
    </location>
</feature>
<evidence type="ECO:0000256" key="1">
    <source>
        <dbReference type="SAM" id="MobiDB-lite"/>
    </source>
</evidence>
<sequence length="331" mass="33760">MLFKISALAALVSSAVAHMAITSPCPRYSANGIDCPAVPAGESLDYSIKSPLGADEALCKHTTPYATPSATWTAGQSVTVSFQNDGAAHGGGHCQFSLSYDGGKTFVVVHEELQYCFFGTASSSNTAAILKYTFNLPTDLPSSDKAVFAWTWVNAIGNREFYMDCADVAIKGSSTSYTGKQMTIANHNGYPTIPEFSGDYTTGLSYYTNAPKITVTGSGSTSSGGSSSGNGSASSAASSSASPVGHTPSASSTASVPVPVYTTSSAAPAASSTPVAPVAPLPSTGCTHGVMQCNGTGYKVCVWGTWSAQINCGAKTACKQTSASAVICDWA</sequence>
<reference evidence="3" key="1">
    <citation type="submission" date="2022-07" db="EMBL/GenBank/DDBJ databases">
        <title>Phylogenomic reconstructions and comparative analyses of Kickxellomycotina fungi.</title>
        <authorList>
            <person name="Reynolds N.K."/>
            <person name="Stajich J.E."/>
            <person name="Barry K."/>
            <person name="Grigoriev I.V."/>
            <person name="Crous P."/>
            <person name="Smith M.E."/>
        </authorList>
    </citation>
    <scope>NUCLEOTIDE SEQUENCE</scope>
    <source>
        <strain evidence="3">BCRC 34489</strain>
    </source>
</reference>
<dbReference type="EMBL" id="JANBUM010000048">
    <property type="protein sequence ID" value="KAJ2786695.1"/>
    <property type="molecule type" value="Genomic_DNA"/>
</dbReference>
<proteinExistence type="predicted"/>
<evidence type="ECO:0008006" key="5">
    <source>
        <dbReference type="Google" id="ProtNLM"/>
    </source>
</evidence>
<feature type="chain" id="PRO_5040972662" description="Chitin-binding type-4 domain-containing protein" evidence="2">
    <location>
        <begin position="18"/>
        <end position="331"/>
    </location>
</feature>
<dbReference type="Gene3D" id="2.70.50.70">
    <property type="match status" value="1"/>
</dbReference>
<dbReference type="AlphaFoldDB" id="A0A9W8HJT2"/>
<name>A0A9W8HJT2_9FUNG</name>
<organism evidence="3 4">
    <name type="scientific">Coemansia interrupta</name>
    <dbReference type="NCBI Taxonomy" id="1126814"/>
    <lineage>
        <taxon>Eukaryota</taxon>
        <taxon>Fungi</taxon>
        <taxon>Fungi incertae sedis</taxon>
        <taxon>Zoopagomycota</taxon>
        <taxon>Kickxellomycotina</taxon>
        <taxon>Kickxellomycetes</taxon>
        <taxon>Kickxellales</taxon>
        <taxon>Kickxellaceae</taxon>
        <taxon>Coemansia</taxon>
    </lineage>
</organism>
<keyword evidence="4" id="KW-1185">Reference proteome</keyword>
<dbReference type="OrthoDB" id="2342176at2759"/>
<evidence type="ECO:0000313" key="3">
    <source>
        <dbReference type="EMBL" id="KAJ2786695.1"/>
    </source>
</evidence>
<feature type="signal peptide" evidence="2">
    <location>
        <begin position="1"/>
        <end position="17"/>
    </location>
</feature>
<dbReference type="PANTHER" id="PTHR36182:SF1">
    <property type="entry name" value="PROTEIN, PUTATIVE (AFU_ORTHOLOGUE AFUA_6G10930)-RELATED"/>
    <property type="match status" value="1"/>
</dbReference>
<protein>
    <recommendedName>
        <fullName evidence="5">Chitin-binding type-4 domain-containing protein</fullName>
    </recommendedName>
</protein>
<gene>
    <name evidence="3" type="ORF">GGI15_001323</name>
</gene>
<evidence type="ECO:0000313" key="4">
    <source>
        <dbReference type="Proteomes" id="UP001140172"/>
    </source>
</evidence>